<feature type="domain" description="Aminoacyl-transfer RNA synthetases class-II family profile" evidence="8">
    <location>
        <begin position="150"/>
        <end position="561"/>
    </location>
</feature>
<feature type="binding site" evidence="7">
    <location>
        <position position="488"/>
    </location>
    <ligand>
        <name>ATP</name>
        <dbReference type="ChEBI" id="CHEBI:30616"/>
    </ligand>
</feature>
<comment type="catalytic activity">
    <reaction evidence="7">
        <text>tRNA(Asx) + L-aspartate + ATP = L-aspartyl-tRNA(Asx) + AMP + diphosphate</text>
        <dbReference type="Rhea" id="RHEA:18349"/>
        <dbReference type="Rhea" id="RHEA-COMP:9710"/>
        <dbReference type="Rhea" id="RHEA-COMP:9711"/>
        <dbReference type="ChEBI" id="CHEBI:29991"/>
        <dbReference type="ChEBI" id="CHEBI:30616"/>
        <dbReference type="ChEBI" id="CHEBI:33019"/>
        <dbReference type="ChEBI" id="CHEBI:78442"/>
        <dbReference type="ChEBI" id="CHEBI:78516"/>
        <dbReference type="ChEBI" id="CHEBI:456215"/>
        <dbReference type="EC" id="6.1.1.23"/>
    </reaction>
</comment>
<dbReference type="PANTHER" id="PTHR22594:SF5">
    <property type="entry name" value="ASPARTATE--TRNA LIGASE, MITOCHONDRIAL"/>
    <property type="match status" value="1"/>
</dbReference>
<evidence type="ECO:0000256" key="3">
    <source>
        <dbReference type="ARBA" id="ARBA00022741"/>
    </source>
</evidence>
<dbReference type="Pfam" id="PF02938">
    <property type="entry name" value="GAD"/>
    <property type="match status" value="1"/>
</dbReference>
<reference evidence="10" key="1">
    <citation type="journal article" date="2019" name="Int. J. Syst. Evol. Microbiol.">
        <title>The Global Catalogue of Microorganisms (GCM) 10K type strain sequencing project: providing services to taxonomists for standard genome sequencing and annotation.</title>
        <authorList>
            <consortium name="The Broad Institute Genomics Platform"/>
            <consortium name="The Broad Institute Genome Sequencing Center for Infectious Disease"/>
            <person name="Wu L."/>
            <person name="Ma J."/>
        </authorList>
    </citation>
    <scope>NUCLEOTIDE SEQUENCE [LARGE SCALE GENOMIC DNA]</scope>
    <source>
        <strain evidence="10">CGMCC 4.7277</strain>
    </source>
</reference>
<feature type="site" description="Important for tRNA non-discrimination" evidence="7">
    <location>
        <position position="30"/>
    </location>
</feature>
<dbReference type="CDD" id="cd04317">
    <property type="entry name" value="EcAspRS_like_N"/>
    <property type="match status" value="1"/>
</dbReference>
<feature type="binding site" evidence="7">
    <location>
        <position position="454"/>
    </location>
    <ligand>
        <name>L-aspartate</name>
        <dbReference type="ChEBI" id="CHEBI:29991"/>
    </ligand>
</feature>
<keyword evidence="3 7" id="KW-0547">Nucleotide-binding</keyword>
<dbReference type="InterPro" id="IPR002312">
    <property type="entry name" value="Asp/Asn-tRNA-synth_IIb"/>
</dbReference>
<feature type="binding site" evidence="7">
    <location>
        <position position="218"/>
    </location>
    <ligand>
        <name>L-aspartate</name>
        <dbReference type="ChEBI" id="CHEBI:29991"/>
    </ligand>
</feature>
<dbReference type="Gene3D" id="3.30.1360.30">
    <property type="entry name" value="GAD-like domain"/>
    <property type="match status" value="1"/>
</dbReference>
<keyword evidence="6 7" id="KW-0030">Aminoacyl-tRNA synthetase</keyword>
<dbReference type="PANTHER" id="PTHR22594">
    <property type="entry name" value="ASPARTYL/LYSYL-TRNA SYNTHETASE"/>
    <property type="match status" value="1"/>
</dbReference>
<comment type="function">
    <text evidence="7">Aspartyl-tRNA synthetase with relaxed tRNA specificity since it is able to aspartylate not only its cognate tRNA(Asp) but also tRNA(Asn). Reaction proceeds in two steps: L-aspartate is first activated by ATP to form Asp-AMP and then transferred to the acceptor end of tRNA(Asp/Asn).</text>
</comment>
<organism evidence="9 10">
    <name type="scientific">Polaromonas jejuensis</name>
    <dbReference type="NCBI Taxonomy" id="457502"/>
    <lineage>
        <taxon>Bacteria</taxon>
        <taxon>Pseudomonadati</taxon>
        <taxon>Pseudomonadota</taxon>
        <taxon>Betaproteobacteria</taxon>
        <taxon>Burkholderiales</taxon>
        <taxon>Comamonadaceae</taxon>
        <taxon>Polaromonas</taxon>
    </lineage>
</organism>
<dbReference type="NCBIfam" id="TIGR00459">
    <property type="entry name" value="aspS_bact"/>
    <property type="match status" value="1"/>
</dbReference>
<dbReference type="SUPFAM" id="SSF55261">
    <property type="entry name" value="GAD domain-like"/>
    <property type="match status" value="1"/>
</dbReference>
<dbReference type="EMBL" id="JBHSMX010000013">
    <property type="protein sequence ID" value="MFC5521196.1"/>
    <property type="molecule type" value="Genomic_DNA"/>
</dbReference>
<comment type="subcellular location">
    <subcellularLocation>
        <location evidence="7">Cytoplasm</location>
    </subcellularLocation>
</comment>
<name>A0ABW0Q8K2_9BURK</name>
<feature type="binding site" evidence="7">
    <location>
        <begin position="218"/>
        <end position="220"/>
    </location>
    <ligand>
        <name>ATP</name>
        <dbReference type="ChEBI" id="CHEBI:30616"/>
    </ligand>
</feature>
<feature type="binding site" evidence="7">
    <location>
        <position position="495"/>
    </location>
    <ligand>
        <name>L-aspartate</name>
        <dbReference type="ChEBI" id="CHEBI:29991"/>
    </ligand>
</feature>
<dbReference type="SUPFAM" id="SSF55681">
    <property type="entry name" value="Class II aaRS and biotin synthetases"/>
    <property type="match status" value="1"/>
</dbReference>
<evidence type="ECO:0000256" key="7">
    <source>
        <dbReference type="HAMAP-Rule" id="MF_00044"/>
    </source>
</evidence>
<dbReference type="RefSeq" id="WP_377372010.1">
    <property type="nucleotide sequence ID" value="NZ_JBHSMX010000013.1"/>
</dbReference>
<keyword evidence="2 7" id="KW-0436">Ligase</keyword>
<gene>
    <name evidence="7 9" type="primary">aspS</name>
    <name evidence="9" type="ORF">ACFPP7_09740</name>
</gene>
<feature type="binding site" evidence="7">
    <location>
        <position position="172"/>
    </location>
    <ligand>
        <name>L-aspartate</name>
        <dbReference type="ChEBI" id="CHEBI:29991"/>
    </ligand>
</feature>
<feature type="binding site" evidence="7">
    <location>
        <position position="227"/>
    </location>
    <ligand>
        <name>ATP</name>
        <dbReference type="ChEBI" id="CHEBI:30616"/>
    </ligand>
</feature>
<evidence type="ECO:0000259" key="8">
    <source>
        <dbReference type="PROSITE" id="PS50862"/>
    </source>
</evidence>
<evidence type="ECO:0000256" key="6">
    <source>
        <dbReference type="ARBA" id="ARBA00023146"/>
    </source>
</evidence>
<dbReference type="InterPro" id="IPR004524">
    <property type="entry name" value="Asp-tRNA-ligase_1"/>
</dbReference>
<sequence>MRSNYCGLVTESLMGQTVSLCGWVNRRRDHGGVIFIDLRDREGYVQVVCDPDRADMFKAAEGVRNEFCVRVLGVVRARPEGTVNDHLKSGKVEVLCHELIVLNPSVTPPFQLDDDNLSETTRLTHRVLDLRRPYMQNNLMLRYRVAMETRKFLDANGFIDIETPMLTKSTPEGARDYLVPSRVNEGQFFALPQSPQLFKQLLMVAGYDRYYQITKCFRDEDLRADRQPEFTQIDIETSFLGEQEIRDMFQGMISNIFKTVLNTDLGEFPVMAYADAMHRFGSDKPDLRVNLEFTELTDVMADVDFKVFSAPATTLGGRVVGLRVPGGSEMSRGEIDGYTEFVKIYGAKGLAWIKVNDVSKGREGLQSPIVKNIHDAAIAEILKRTGAQNGDLIFFGADKGKIVNDSIGALRLKVGHSEFGKKTGLFTKGWKPLWVVDFPMFEFDEDGQRWSAVHHPFTAPKDGHEDWMDTDPGRCISKAYDMVLNGWELGGGSVRIHRADVQNKVFNALKIGPEEAQQKFGFLLDALQYGAPPHGGLAFGLDRIVTMMTGAESIRDVIAFPKTQRAQDLLTHAPSPVDEKQLRELHIRLRNPLPV</sequence>
<protein>
    <recommendedName>
        <fullName evidence="7">Aspartate--tRNA(Asp/Asn) ligase</fullName>
        <ecNumber evidence="7">6.1.1.23</ecNumber>
    </recommendedName>
    <alternativeName>
        <fullName evidence="7">Aspartyl-tRNA synthetase</fullName>
        <shortName evidence="7">AspRS</shortName>
    </alternativeName>
    <alternativeName>
        <fullName evidence="7">Non-discriminating aspartyl-tRNA synthetase</fullName>
        <shortName evidence="7">ND-AspRS</shortName>
    </alternativeName>
</protein>
<evidence type="ECO:0000256" key="2">
    <source>
        <dbReference type="ARBA" id="ARBA00022598"/>
    </source>
</evidence>
<feature type="region of interest" description="Aspartate" evidence="7">
    <location>
        <begin position="196"/>
        <end position="199"/>
    </location>
</feature>
<dbReference type="CDD" id="cd00777">
    <property type="entry name" value="AspRS_core"/>
    <property type="match status" value="1"/>
</dbReference>
<dbReference type="PRINTS" id="PR01042">
    <property type="entry name" value="TRNASYNTHASP"/>
</dbReference>
<dbReference type="InterPro" id="IPR004115">
    <property type="entry name" value="GAD-like_sf"/>
</dbReference>
<comment type="caution">
    <text evidence="9">The sequence shown here is derived from an EMBL/GenBank/DDBJ whole genome shotgun (WGS) entry which is preliminary data.</text>
</comment>
<evidence type="ECO:0000256" key="1">
    <source>
        <dbReference type="ARBA" id="ARBA00006303"/>
    </source>
</evidence>
<dbReference type="Proteomes" id="UP001596084">
    <property type="component" value="Unassembled WGS sequence"/>
</dbReference>
<dbReference type="InterPro" id="IPR004364">
    <property type="entry name" value="Aa-tRNA-synt_II"/>
</dbReference>
<dbReference type="InterPro" id="IPR006195">
    <property type="entry name" value="aa-tRNA-synth_II"/>
</dbReference>
<dbReference type="HAMAP" id="MF_00044">
    <property type="entry name" value="Asp_tRNA_synth_type1"/>
    <property type="match status" value="1"/>
</dbReference>
<feature type="binding site" evidence="7">
    <location>
        <begin position="540"/>
        <end position="543"/>
    </location>
    <ligand>
        <name>ATP</name>
        <dbReference type="ChEBI" id="CHEBI:30616"/>
    </ligand>
</feature>
<dbReference type="SUPFAM" id="SSF50249">
    <property type="entry name" value="Nucleic acid-binding proteins"/>
    <property type="match status" value="1"/>
</dbReference>
<evidence type="ECO:0000313" key="9">
    <source>
        <dbReference type="EMBL" id="MFC5521196.1"/>
    </source>
</evidence>
<comment type="subunit">
    <text evidence="7">Homodimer.</text>
</comment>
<dbReference type="NCBIfam" id="NF001750">
    <property type="entry name" value="PRK00476.1"/>
    <property type="match status" value="1"/>
</dbReference>
<dbReference type="InterPro" id="IPR047090">
    <property type="entry name" value="AspRS_core"/>
</dbReference>
<dbReference type="GO" id="GO:0004815">
    <property type="term" value="F:aspartate-tRNA ligase activity"/>
    <property type="evidence" value="ECO:0007669"/>
    <property type="project" value="UniProtKB-EC"/>
</dbReference>
<keyword evidence="4 7" id="KW-0067">ATP-binding</keyword>
<accession>A0ABW0Q8K2</accession>
<keyword evidence="10" id="KW-1185">Reference proteome</keyword>
<dbReference type="Pfam" id="PF01336">
    <property type="entry name" value="tRNA_anti-codon"/>
    <property type="match status" value="1"/>
</dbReference>
<comment type="similarity">
    <text evidence="1 7">Belongs to the class-II aminoacyl-tRNA synthetase family. Type 1 subfamily.</text>
</comment>
<proteinExistence type="inferred from homology"/>
<dbReference type="EC" id="6.1.1.23" evidence="7"/>
<dbReference type="Gene3D" id="3.30.930.10">
    <property type="entry name" value="Bira Bifunctional Protein, Domain 2"/>
    <property type="match status" value="1"/>
</dbReference>
<dbReference type="Gene3D" id="2.40.50.140">
    <property type="entry name" value="Nucleic acid-binding proteins"/>
    <property type="match status" value="1"/>
</dbReference>
<dbReference type="InterPro" id="IPR012340">
    <property type="entry name" value="NA-bd_OB-fold"/>
</dbReference>
<evidence type="ECO:0000256" key="5">
    <source>
        <dbReference type="ARBA" id="ARBA00022917"/>
    </source>
</evidence>
<dbReference type="Pfam" id="PF00152">
    <property type="entry name" value="tRNA-synt_2"/>
    <property type="match status" value="1"/>
</dbReference>
<dbReference type="PROSITE" id="PS50862">
    <property type="entry name" value="AA_TRNA_LIGASE_II"/>
    <property type="match status" value="1"/>
</dbReference>
<keyword evidence="5 7" id="KW-0648">Protein biosynthesis</keyword>
<evidence type="ECO:0000256" key="4">
    <source>
        <dbReference type="ARBA" id="ARBA00022840"/>
    </source>
</evidence>
<dbReference type="InterPro" id="IPR047089">
    <property type="entry name" value="Asp-tRNA-ligase_1_N"/>
</dbReference>
<dbReference type="InterPro" id="IPR004365">
    <property type="entry name" value="NA-bd_OB_tRNA"/>
</dbReference>
<dbReference type="InterPro" id="IPR045864">
    <property type="entry name" value="aa-tRNA-synth_II/BPL/LPL"/>
</dbReference>
<keyword evidence="7" id="KW-0963">Cytoplasm</keyword>
<dbReference type="InterPro" id="IPR029351">
    <property type="entry name" value="GAD_dom"/>
</dbReference>
<evidence type="ECO:0000313" key="10">
    <source>
        <dbReference type="Proteomes" id="UP001596084"/>
    </source>
</evidence>
<feature type="site" description="Important for tRNA non-discrimination" evidence="7">
    <location>
        <position position="81"/>
    </location>
</feature>